<comment type="caution">
    <text evidence="2">The sequence shown here is derived from an EMBL/GenBank/DDBJ whole genome shotgun (WGS) entry which is preliminary data.</text>
</comment>
<dbReference type="InterPro" id="IPR041705">
    <property type="entry name" value="PIN_Sll0205"/>
</dbReference>
<dbReference type="CDD" id="cd09872">
    <property type="entry name" value="PIN_Sll0205-like"/>
    <property type="match status" value="1"/>
</dbReference>
<dbReference type="Pfam" id="PF01850">
    <property type="entry name" value="PIN"/>
    <property type="match status" value="1"/>
</dbReference>
<dbReference type="PANTHER" id="PTHR36173">
    <property type="entry name" value="RIBONUCLEASE VAPC16-RELATED"/>
    <property type="match status" value="1"/>
</dbReference>
<dbReference type="InterPro" id="IPR052919">
    <property type="entry name" value="TA_system_RNase"/>
</dbReference>
<sequence>MRLLLDTHLMLWWLTGDRRLPKQADQLIADSDNEVYVSAASIWEVAIKSALGRIEGDVTEIEAALGPSGFLQLPINGKHAAQVSKLPPHHQDPFDRMLVAQSLIEPMRLLTHDRTLAKYGEMVILT</sequence>
<dbReference type="RefSeq" id="WP_168063589.1">
    <property type="nucleotide sequence ID" value="NZ_VTOW01000009.1"/>
</dbReference>
<name>A0A7X6IDK5_9BACT</name>
<dbReference type="EMBL" id="VTOW01000009">
    <property type="protein sequence ID" value="NKE73626.1"/>
    <property type="molecule type" value="Genomic_DNA"/>
</dbReference>
<dbReference type="Gene3D" id="3.40.50.1010">
    <property type="entry name" value="5'-nuclease"/>
    <property type="match status" value="1"/>
</dbReference>
<gene>
    <name evidence="2" type="ORF">MNODULE_22985</name>
</gene>
<proteinExistence type="predicted"/>
<accession>A0A7X6IDK5</accession>
<organism evidence="2 3">
    <name type="scientific">Candidatus Manganitrophus noduliformans</name>
    <dbReference type="NCBI Taxonomy" id="2606439"/>
    <lineage>
        <taxon>Bacteria</taxon>
        <taxon>Pseudomonadati</taxon>
        <taxon>Nitrospirota</taxon>
        <taxon>Nitrospiria</taxon>
        <taxon>Candidatus Troglogloeales</taxon>
        <taxon>Candidatus Manganitrophaceae</taxon>
        <taxon>Candidatus Manganitrophus</taxon>
    </lineage>
</organism>
<reference evidence="2 3" key="1">
    <citation type="journal article" date="2020" name="Nature">
        <title>Bacterial chemolithoautotrophy via manganese oxidation.</title>
        <authorList>
            <person name="Yu H."/>
            <person name="Leadbetter J.R."/>
        </authorList>
    </citation>
    <scope>NUCLEOTIDE SEQUENCE [LARGE SCALE GENOMIC DNA]</scope>
    <source>
        <strain evidence="2 3">Mn-1</strain>
    </source>
</reference>
<dbReference type="Proteomes" id="UP000534783">
    <property type="component" value="Unassembled WGS sequence"/>
</dbReference>
<dbReference type="InterPro" id="IPR002716">
    <property type="entry name" value="PIN_dom"/>
</dbReference>
<keyword evidence="3" id="KW-1185">Reference proteome</keyword>
<dbReference type="InterPro" id="IPR029060">
    <property type="entry name" value="PIN-like_dom_sf"/>
</dbReference>
<feature type="domain" description="PIN" evidence="1">
    <location>
        <begin position="4"/>
        <end position="120"/>
    </location>
</feature>
<evidence type="ECO:0000313" key="3">
    <source>
        <dbReference type="Proteomes" id="UP000534783"/>
    </source>
</evidence>
<dbReference type="SUPFAM" id="SSF88723">
    <property type="entry name" value="PIN domain-like"/>
    <property type="match status" value="1"/>
</dbReference>
<dbReference type="PANTHER" id="PTHR36173:SF2">
    <property type="entry name" value="RIBONUCLEASE VAPC16"/>
    <property type="match status" value="1"/>
</dbReference>
<protein>
    <submittedName>
        <fullName evidence="2">Type II toxin-antitoxin system VapC family toxin</fullName>
    </submittedName>
</protein>
<evidence type="ECO:0000313" key="2">
    <source>
        <dbReference type="EMBL" id="NKE73626.1"/>
    </source>
</evidence>
<evidence type="ECO:0000259" key="1">
    <source>
        <dbReference type="Pfam" id="PF01850"/>
    </source>
</evidence>
<dbReference type="AlphaFoldDB" id="A0A7X6IDK5"/>